<dbReference type="InterPro" id="IPR002889">
    <property type="entry name" value="WSC_carb-bd"/>
</dbReference>
<dbReference type="GeneID" id="91101528"/>
<dbReference type="Proteomes" id="UP001358614">
    <property type="component" value="Chromosome 1"/>
</dbReference>
<dbReference type="InterPro" id="IPR038955">
    <property type="entry name" value="PriA/CPL1_fungi"/>
</dbReference>
<reference evidence="3 4" key="1">
    <citation type="submission" date="2024-01" db="EMBL/GenBank/DDBJ databases">
        <title>Comparative genomics of Cryptococcus and Kwoniella reveals pathogenesis evolution and contrasting modes of karyotype evolution via chromosome fusion or intercentromeric recombination.</title>
        <authorList>
            <person name="Coelho M.A."/>
            <person name="David-Palma M."/>
            <person name="Shea T."/>
            <person name="Bowers K."/>
            <person name="McGinley-Smith S."/>
            <person name="Mohammad A.W."/>
            <person name="Gnirke A."/>
            <person name="Yurkov A.M."/>
            <person name="Nowrousian M."/>
            <person name="Sun S."/>
            <person name="Cuomo C.A."/>
            <person name="Heitman J."/>
        </authorList>
    </citation>
    <scope>NUCLEOTIDE SEQUENCE [LARGE SCALE GENOMIC DNA]</scope>
    <source>
        <strain evidence="3 4">PYCC6329</strain>
    </source>
</reference>
<dbReference type="PROSITE" id="PS51212">
    <property type="entry name" value="WSC"/>
    <property type="match status" value="1"/>
</dbReference>
<evidence type="ECO:0000313" key="4">
    <source>
        <dbReference type="Proteomes" id="UP001358614"/>
    </source>
</evidence>
<proteinExistence type="predicted"/>
<dbReference type="PANTHER" id="PTHR35192">
    <property type="entry name" value="PROTEIN, PUTATIVE-RELATED"/>
    <property type="match status" value="1"/>
</dbReference>
<evidence type="ECO:0000256" key="1">
    <source>
        <dbReference type="SAM" id="SignalP"/>
    </source>
</evidence>
<name>A0AAX4KFU8_9TREE</name>
<sequence>MFARSLPIISLLSIISLRSVSAVDYSETYVGCVSGTGTSGALASPNVNTISDCNYACADAGYTYAYFQYQSAGSYCSCKNVGPSASEITPAVSGNTNCGGAAAGVNALATDYYYNNCYNSPTAEDTTSQSTFDACFERCTTYTNAFVSPAGNVYSCVCSNTASTGTAQNCGVSGTYFAYAHTATSSPSIVERRKRRLSERLKREEQTRLNRFCPAGLEACVIPGLDDSFECIDTSSELESCGGCLYGSTGNSNASTGIDCSTLPGASFGGTTCSAGRCEISACKEGYNLVEGRCDWHV</sequence>
<protein>
    <recommendedName>
        <fullName evidence="2">WSC domain-containing protein</fullName>
    </recommendedName>
</protein>
<evidence type="ECO:0000313" key="3">
    <source>
        <dbReference type="EMBL" id="WWD04653.1"/>
    </source>
</evidence>
<dbReference type="KEGG" id="ker:91101528"/>
<feature type="chain" id="PRO_5043657450" description="WSC domain-containing protein" evidence="1">
    <location>
        <begin position="23"/>
        <end position="298"/>
    </location>
</feature>
<dbReference type="PANTHER" id="PTHR35192:SF2">
    <property type="entry name" value="APPLE DOMAIN-CONTAINING PROTEIN"/>
    <property type="match status" value="1"/>
</dbReference>
<dbReference type="InterPro" id="IPR048661">
    <property type="entry name" value="CPL1-like"/>
</dbReference>
<feature type="signal peptide" evidence="1">
    <location>
        <begin position="1"/>
        <end position="22"/>
    </location>
</feature>
<feature type="domain" description="WSC" evidence="2">
    <location>
        <begin position="26"/>
        <end position="120"/>
    </location>
</feature>
<keyword evidence="4" id="KW-1185">Reference proteome</keyword>
<dbReference type="EMBL" id="CP144089">
    <property type="protein sequence ID" value="WWD04653.1"/>
    <property type="molecule type" value="Genomic_DNA"/>
</dbReference>
<dbReference type="AlphaFoldDB" id="A0AAX4KFU8"/>
<keyword evidence="1" id="KW-0732">Signal</keyword>
<gene>
    <name evidence="3" type="ORF">V865_002724</name>
</gene>
<organism evidence="3 4">
    <name type="scientific">Kwoniella europaea PYCC6329</name>
    <dbReference type="NCBI Taxonomy" id="1423913"/>
    <lineage>
        <taxon>Eukaryota</taxon>
        <taxon>Fungi</taxon>
        <taxon>Dikarya</taxon>
        <taxon>Basidiomycota</taxon>
        <taxon>Agaricomycotina</taxon>
        <taxon>Tremellomycetes</taxon>
        <taxon>Tremellales</taxon>
        <taxon>Cryptococcaceae</taxon>
        <taxon>Kwoniella</taxon>
    </lineage>
</organism>
<dbReference type="RefSeq" id="XP_066082620.1">
    <property type="nucleotide sequence ID" value="XM_066226523.1"/>
</dbReference>
<dbReference type="Pfam" id="PF21671">
    <property type="entry name" value="CPL1-like"/>
    <property type="match status" value="1"/>
</dbReference>
<evidence type="ECO:0000259" key="2">
    <source>
        <dbReference type="PROSITE" id="PS51212"/>
    </source>
</evidence>
<accession>A0AAX4KFU8</accession>